<dbReference type="InterPro" id="IPR018060">
    <property type="entry name" value="HTH_AraC"/>
</dbReference>
<keyword evidence="6" id="KW-1185">Reference proteome</keyword>
<evidence type="ECO:0000313" key="5">
    <source>
        <dbReference type="EMBL" id="SMA49933.1"/>
    </source>
</evidence>
<keyword evidence="2" id="KW-0238">DNA-binding</keyword>
<dbReference type="GO" id="GO:0005829">
    <property type="term" value="C:cytosol"/>
    <property type="evidence" value="ECO:0007669"/>
    <property type="project" value="TreeGrafter"/>
</dbReference>
<reference evidence="5 6" key="1">
    <citation type="submission" date="2017-03" db="EMBL/GenBank/DDBJ databases">
        <authorList>
            <person name="Afonso C.L."/>
            <person name="Miller P.J."/>
            <person name="Scott M.A."/>
            <person name="Spackman E."/>
            <person name="Goraichik I."/>
            <person name="Dimitrov K.M."/>
            <person name="Suarez D.L."/>
            <person name="Swayne D.E."/>
        </authorList>
    </citation>
    <scope>NUCLEOTIDE SEQUENCE [LARGE SCALE GENOMIC DNA]</scope>
    <source>
        <strain evidence="5">SB41UT1</strain>
    </source>
</reference>
<dbReference type="PROSITE" id="PS01124">
    <property type="entry name" value="HTH_ARAC_FAMILY_2"/>
    <property type="match status" value="1"/>
</dbReference>
<dbReference type="GO" id="GO:0000976">
    <property type="term" value="F:transcription cis-regulatory region binding"/>
    <property type="evidence" value="ECO:0007669"/>
    <property type="project" value="TreeGrafter"/>
</dbReference>
<dbReference type="PANTHER" id="PTHR47894:SF1">
    <property type="entry name" value="HTH-TYPE TRANSCRIPTIONAL REGULATOR VQSM"/>
    <property type="match status" value="1"/>
</dbReference>
<dbReference type="InterPro" id="IPR009057">
    <property type="entry name" value="Homeodomain-like_sf"/>
</dbReference>
<feature type="domain" description="HTH araC/xylS-type" evidence="4">
    <location>
        <begin position="294"/>
        <end position="395"/>
    </location>
</feature>
<dbReference type="SMART" id="SM00342">
    <property type="entry name" value="HTH_ARAC"/>
    <property type="match status" value="1"/>
</dbReference>
<evidence type="ECO:0000256" key="3">
    <source>
        <dbReference type="ARBA" id="ARBA00023163"/>
    </source>
</evidence>
<dbReference type="GO" id="GO:0003700">
    <property type="term" value="F:DNA-binding transcription factor activity"/>
    <property type="evidence" value="ECO:0007669"/>
    <property type="project" value="InterPro"/>
</dbReference>
<sequence length="404" mass="46392">MIRIDNFIQLQLAIGSECMVDSVNSLTVSFYKAAHNERSEPHITRTKIRLDSPMASRVFKEQPLFPGNELQRIDELLSQEGISRSSLLMGTGLPETCLSDINILLSWEQFDIIYRNVYRLSQHPHIGLLVGSSLDITRWGVLGMAMSSARDIDHALGVANYYRHIVRSPYDYIIARIRDGLRVKLARCADVHPAIDQVFLMEVFLMGTHAIIEDLLDSPFHFQEVGLAYPPPAYADLYQEFFRCPVHFNCQESYYIIGDAFLRMPLPKSNPINYRIAKNLCHEKQKQIDSYRTRDTVIQIQELLANQEGSISTLESVAESLGISARTVRRKLAEKNTNFRELYNEDRKRKALDYMHNSTLDTESIAALLGFSDTASFRKAFKRWTGQNPREYMENSPHPLHEPF</sequence>
<proteinExistence type="predicted"/>
<accession>A0A1X7AP65</accession>
<dbReference type="Gene3D" id="1.10.10.60">
    <property type="entry name" value="Homeodomain-like"/>
    <property type="match status" value="1"/>
</dbReference>
<dbReference type="Pfam" id="PF12833">
    <property type="entry name" value="HTH_18"/>
    <property type="match status" value="1"/>
</dbReference>
<keyword evidence="3" id="KW-0804">Transcription</keyword>
<protein>
    <submittedName>
        <fullName evidence="5">HTH-type transcriptional regulator VirS</fullName>
    </submittedName>
</protein>
<evidence type="ECO:0000256" key="2">
    <source>
        <dbReference type="ARBA" id="ARBA00023125"/>
    </source>
</evidence>
<dbReference type="InterPro" id="IPR032687">
    <property type="entry name" value="AraC-type_N"/>
</dbReference>
<dbReference type="OrthoDB" id="5722175at2"/>
<name>A0A1X7AP65_9GAMM</name>
<evidence type="ECO:0000256" key="1">
    <source>
        <dbReference type="ARBA" id="ARBA00023015"/>
    </source>
</evidence>
<gene>
    <name evidence="5" type="primary">virS_7</name>
    <name evidence="5" type="ORF">EHSB41UT_03724</name>
</gene>
<dbReference type="EMBL" id="FWPT01000009">
    <property type="protein sequence ID" value="SMA49933.1"/>
    <property type="molecule type" value="Genomic_DNA"/>
</dbReference>
<dbReference type="PANTHER" id="PTHR47894">
    <property type="entry name" value="HTH-TYPE TRANSCRIPTIONAL REGULATOR GADX"/>
    <property type="match status" value="1"/>
</dbReference>
<dbReference type="AlphaFoldDB" id="A0A1X7AP65"/>
<evidence type="ECO:0000259" key="4">
    <source>
        <dbReference type="PROSITE" id="PS01124"/>
    </source>
</evidence>
<evidence type="ECO:0000313" key="6">
    <source>
        <dbReference type="Proteomes" id="UP000196573"/>
    </source>
</evidence>
<keyword evidence="1" id="KW-0805">Transcription regulation</keyword>
<dbReference type="Pfam" id="PF12625">
    <property type="entry name" value="Arabinose_bd"/>
    <property type="match status" value="1"/>
</dbReference>
<dbReference type="Proteomes" id="UP000196573">
    <property type="component" value="Unassembled WGS sequence"/>
</dbReference>
<organism evidence="5 6">
    <name type="scientific">Parendozoicomonas haliclonae</name>
    <dbReference type="NCBI Taxonomy" id="1960125"/>
    <lineage>
        <taxon>Bacteria</taxon>
        <taxon>Pseudomonadati</taxon>
        <taxon>Pseudomonadota</taxon>
        <taxon>Gammaproteobacteria</taxon>
        <taxon>Oceanospirillales</taxon>
        <taxon>Endozoicomonadaceae</taxon>
        <taxon>Parendozoicomonas</taxon>
    </lineage>
</organism>
<dbReference type="SUPFAM" id="SSF46689">
    <property type="entry name" value="Homeodomain-like"/>
    <property type="match status" value="1"/>
</dbReference>